<name>A0ABR9CS79_9HYPH</name>
<comment type="caution">
    <text evidence="2">The sequence shown here is derived from an EMBL/GenBank/DDBJ whole genome shotgun (WGS) entry which is preliminary data.</text>
</comment>
<dbReference type="NCBIfam" id="TIGR02218">
    <property type="entry name" value="phg_TIGR02218"/>
    <property type="match status" value="1"/>
</dbReference>
<dbReference type="Pfam" id="PF09356">
    <property type="entry name" value="Phage_BR0599"/>
    <property type="match status" value="1"/>
</dbReference>
<feature type="domain" description="Bacteriophage phiJL001 Gp84 C-terminal" evidence="1">
    <location>
        <begin position="196"/>
        <end position="278"/>
    </location>
</feature>
<evidence type="ECO:0000313" key="2">
    <source>
        <dbReference type="EMBL" id="MBD8893489.1"/>
    </source>
</evidence>
<evidence type="ECO:0000259" key="1">
    <source>
        <dbReference type="Pfam" id="PF09356"/>
    </source>
</evidence>
<gene>
    <name evidence="2" type="ORF">IG616_18235</name>
</gene>
<evidence type="ECO:0000313" key="3">
    <source>
        <dbReference type="Proteomes" id="UP000632063"/>
    </source>
</evidence>
<dbReference type="RefSeq" id="WP_192149613.1">
    <property type="nucleotide sequence ID" value="NZ_JACYXI010000013.1"/>
</dbReference>
<reference evidence="2 3" key="2">
    <citation type="journal article" date="2021" name="Int. J. Syst. Evol. Microbiol.">
        <title>Roseibium litorale sp. nov., isolated from a tidal flat sediment and proposal for the reclassification of Labrenzia polysiphoniae as Roseibium polysiphoniae comb. nov.</title>
        <authorList>
            <person name="Liu Y."/>
            <person name="Pei T."/>
            <person name="Du J."/>
            <person name="Chao M."/>
            <person name="Deng M.R."/>
            <person name="Zhu H."/>
        </authorList>
    </citation>
    <scope>NUCLEOTIDE SEQUENCE [LARGE SCALE GENOMIC DNA]</scope>
    <source>
        <strain evidence="2 3">4C16A</strain>
    </source>
</reference>
<organism evidence="2 3">
    <name type="scientific">Roseibium litorale</name>
    <dbReference type="NCBI Taxonomy" id="2803841"/>
    <lineage>
        <taxon>Bacteria</taxon>
        <taxon>Pseudomonadati</taxon>
        <taxon>Pseudomonadota</taxon>
        <taxon>Alphaproteobacteria</taxon>
        <taxon>Hyphomicrobiales</taxon>
        <taxon>Stappiaceae</taxon>
        <taxon>Roseibium</taxon>
    </lineage>
</organism>
<accession>A0ABR9CS79</accession>
<dbReference type="InterPro" id="IPR018964">
    <property type="entry name" value="Phage_phiJL001_Gp84_C"/>
</dbReference>
<proteinExistence type="predicted"/>
<sequence length="298" mass="31090">MKTIPTDLAARLARRETTLALCWVVTRTDGVRCGFTDHDRPVLVEGVTCLPENGLEASARTSGPGFAAAAGDVAGAISGPALSEDDLEAGLWDGAEVTVYLADWSAAGDVSMALRRARIGEVSRKGTAFQAELRGLAHTLEARHGRVYSRSCDADLGDARCGIDLEGPVYSTVGVVISASATGDVQLVGAGTFEEGWFTGGLLSVLDGERQGFSSEIANHTLTETGALITLWQAPPSPLAAGVQVKVTAGCDKRFATCRSKFGNGLNFQGFPHLPGTDFVLSYPSRNTGTNDGGARVS</sequence>
<reference evidence="3" key="1">
    <citation type="submission" date="2020-09" db="EMBL/GenBank/DDBJ databases">
        <title>The genome sequence of strain Labrenzia suaedae 4C16A.</title>
        <authorList>
            <person name="Liu Y."/>
        </authorList>
    </citation>
    <scope>NUCLEOTIDE SEQUENCE [LARGE SCALE GENOMIC DNA]</scope>
    <source>
        <strain evidence="3">4C16A</strain>
    </source>
</reference>
<dbReference type="InterPro" id="IPR011928">
    <property type="entry name" value="Phage_phiJL001_Gp84"/>
</dbReference>
<dbReference type="Pfam" id="PF09931">
    <property type="entry name" value="Phage_phiJL001_Gp84_N"/>
    <property type="match status" value="1"/>
</dbReference>
<dbReference type="EMBL" id="JACYXI010000013">
    <property type="protein sequence ID" value="MBD8893489.1"/>
    <property type="molecule type" value="Genomic_DNA"/>
</dbReference>
<keyword evidence="3" id="KW-1185">Reference proteome</keyword>
<protein>
    <submittedName>
        <fullName evidence="2">DUF2163 domain-containing protein</fullName>
    </submittedName>
</protein>
<dbReference type="Proteomes" id="UP000632063">
    <property type="component" value="Unassembled WGS sequence"/>
</dbReference>